<evidence type="ECO:0000313" key="3">
    <source>
        <dbReference type="EMBL" id="CAH0513215.1"/>
    </source>
</evidence>
<keyword evidence="4" id="KW-1185">Reference proteome</keyword>
<feature type="compositionally biased region" description="Low complexity" evidence="1">
    <location>
        <begin position="459"/>
        <end position="481"/>
    </location>
</feature>
<gene>
    <name evidence="3" type="ORF">PBS001_LOCUS33</name>
</gene>
<feature type="compositionally biased region" description="Polar residues" evidence="1">
    <location>
        <begin position="228"/>
        <end position="243"/>
    </location>
</feature>
<dbReference type="SMART" id="SM00228">
    <property type="entry name" value="PDZ"/>
    <property type="match status" value="1"/>
</dbReference>
<evidence type="ECO:0000259" key="2">
    <source>
        <dbReference type="PROSITE" id="PS50030"/>
    </source>
</evidence>
<dbReference type="Proteomes" id="UP001158986">
    <property type="component" value="Unassembled WGS sequence"/>
</dbReference>
<feature type="region of interest" description="Disordered" evidence="1">
    <location>
        <begin position="223"/>
        <end position="243"/>
    </location>
</feature>
<reference evidence="3 4" key="1">
    <citation type="submission" date="2021-11" db="EMBL/GenBank/DDBJ databases">
        <authorList>
            <person name="Islam A."/>
            <person name="Islam S."/>
            <person name="Flora M.S."/>
            <person name="Rahman M."/>
            <person name="Ziaur R.M."/>
            <person name="Epstein J.H."/>
            <person name="Hassan M."/>
            <person name="Klassen M."/>
            <person name="Woodard K."/>
            <person name="Webb A."/>
            <person name="Webby R.J."/>
            <person name="El Zowalaty M.E."/>
        </authorList>
    </citation>
    <scope>NUCLEOTIDE SEQUENCE [LARGE SCALE GENOMIC DNA]</scope>
    <source>
        <strain evidence="3">Pbs1</strain>
    </source>
</reference>
<evidence type="ECO:0000313" key="4">
    <source>
        <dbReference type="Proteomes" id="UP001158986"/>
    </source>
</evidence>
<dbReference type="EMBL" id="CAKLCB010000001">
    <property type="protein sequence ID" value="CAH0513215.1"/>
    <property type="molecule type" value="Genomic_DNA"/>
</dbReference>
<dbReference type="Gene3D" id="1.10.8.10">
    <property type="entry name" value="DNA helicase RuvA subunit, C-terminal domain"/>
    <property type="match status" value="1"/>
</dbReference>
<proteinExistence type="predicted"/>
<feature type="region of interest" description="Disordered" evidence="1">
    <location>
        <begin position="511"/>
        <end position="541"/>
    </location>
</feature>
<name>A0ABN8CJC7_9STRA</name>
<feature type="compositionally biased region" description="Low complexity" evidence="1">
    <location>
        <begin position="433"/>
        <end position="443"/>
    </location>
</feature>
<sequence length="771" mass="83131">MGSRDSVIVHKKTSSREIQVLLTLYDGERSFGMSLAQKTPTFGLKYTVVSSVFAKSPADRAGVCKGYIVRYINDKPMGGLTVAEVANHFRNVVQARITLEIVENQVPSKTLATKFGGAVTVSVSHGQRVKESVTGVAVVSSGTVIAAPGSALAGVTVTAPKQRIPSTAFRCGNASTASANGKKIASVSDSRLKSITPVRRLTTAQKGTVVTTTPTLDSMAKSVLEKPSNASETKQHATSSRIPQSPVKVIEAPRIVASVQVRKENEKLVTATQLEDLLASPVSAALPSVPELTAAKATAPVSVSSHSKTATQPVPASDPFSIKATRAVVKLPVGNVLPYPVSLPLSAKKSSSTVLYSSSAYRVKTTDARLQVSTASVIDPPESSTQVREVVSAMPSTKVVPKSKAGLGRSTTSTPLQSTTQTSPVVPSPVPVSPVAVSASPTTMKTDKKRPRQQTTKVTNGTNGMNETNGTTGSNGSTSNKGKGKTKKKQQQERDVVDSILGDDDVFDSCAFTSDSDSEEPPSKKATWRKPKARRRGVKDRTRQSLTIVRLVNMGFKKEDAEASVKEIGDDPDACMVWIISKIEERQFNEDLNRASIQSERSKHDEEKRVKKLEREKLAGAEKFMVVFPTSYIVCTESTAPHMKKLLQSTIDQVDGKSYLRKVLSELMRLEGKSIRWYKEASRSYMLKLAECLDAALETHDVMTCCARTSAKDISSPNGCKFVQKVFEEVKALKTALFEMPTNQGGVPQVFLQCDETTKFHLEDDGFEVVE</sequence>
<dbReference type="SUPFAM" id="SSF46934">
    <property type="entry name" value="UBA-like"/>
    <property type="match status" value="1"/>
</dbReference>
<dbReference type="SUPFAM" id="SSF50156">
    <property type="entry name" value="PDZ domain-like"/>
    <property type="match status" value="1"/>
</dbReference>
<dbReference type="InterPro" id="IPR001478">
    <property type="entry name" value="PDZ"/>
</dbReference>
<feature type="compositionally biased region" description="Basic residues" evidence="1">
    <location>
        <begin position="526"/>
        <end position="538"/>
    </location>
</feature>
<dbReference type="PROSITE" id="PS50030">
    <property type="entry name" value="UBA"/>
    <property type="match status" value="1"/>
</dbReference>
<dbReference type="InterPro" id="IPR036034">
    <property type="entry name" value="PDZ_sf"/>
</dbReference>
<dbReference type="Gene3D" id="2.30.42.10">
    <property type="match status" value="1"/>
</dbReference>
<accession>A0ABN8CJC7</accession>
<feature type="region of interest" description="Disordered" evidence="1">
    <location>
        <begin position="390"/>
        <end position="495"/>
    </location>
</feature>
<evidence type="ECO:0000256" key="1">
    <source>
        <dbReference type="SAM" id="MobiDB-lite"/>
    </source>
</evidence>
<dbReference type="InterPro" id="IPR015940">
    <property type="entry name" value="UBA"/>
</dbReference>
<dbReference type="InterPro" id="IPR009060">
    <property type="entry name" value="UBA-like_sf"/>
</dbReference>
<protein>
    <recommendedName>
        <fullName evidence="2">UBA domain-containing protein</fullName>
    </recommendedName>
</protein>
<organism evidence="3 4">
    <name type="scientific">Peronospora belbahrii</name>
    <dbReference type="NCBI Taxonomy" id="622444"/>
    <lineage>
        <taxon>Eukaryota</taxon>
        <taxon>Sar</taxon>
        <taxon>Stramenopiles</taxon>
        <taxon>Oomycota</taxon>
        <taxon>Peronosporomycetes</taxon>
        <taxon>Peronosporales</taxon>
        <taxon>Peronosporaceae</taxon>
        <taxon>Peronospora</taxon>
    </lineage>
</organism>
<feature type="domain" description="UBA" evidence="2">
    <location>
        <begin position="541"/>
        <end position="582"/>
    </location>
</feature>
<comment type="caution">
    <text evidence="3">The sequence shown here is derived from an EMBL/GenBank/DDBJ whole genome shotgun (WGS) entry which is preliminary data.</text>
</comment>
<feature type="compositionally biased region" description="Low complexity" evidence="1">
    <location>
        <begin position="410"/>
        <end position="425"/>
    </location>
</feature>